<dbReference type="Proteomes" id="UP000095287">
    <property type="component" value="Unplaced"/>
</dbReference>
<evidence type="ECO:0000313" key="5">
    <source>
        <dbReference type="Proteomes" id="UP000095287"/>
    </source>
</evidence>
<dbReference type="Pfam" id="PF04078">
    <property type="entry name" value="Rcd1"/>
    <property type="match status" value="1"/>
</dbReference>
<dbReference type="WBParaSite" id="L893_g13231.t1">
    <property type="protein sequence ID" value="L893_g13231.t1"/>
    <property type="gene ID" value="L893_g13231"/>
</dbReference>
<evidence type="ECO:0000256" key="4">
    <source>
        <dbReference type="ARBA" id="ARBA00030283"/>
    </source>
</evidence>
<dbReference type="GO" id="GO:0030014">
    <property type="term" value="C:CCR4-NOT complex"/>
    <property type="evidence" value="ECO:0007669"/>
    <property type="project" value="InterPro"/>
</dbReference>
<comment type="subcellular location">
    <subcellularLocation>
        <location evidence="1">Cytoplasm</location>
        <location evidence="1">P-body</location>
    </subcellularLocation>
</comment>
<organism evidence="5 6">
    <name type="scientific">Steinernema glaseri</name>
    <dbReference type="NCBI Taxonomy" id="37863"/>
    <lineage>
        <taxon>Eukaryota</taxon>
        <taxon>Metazoa</taxon>
        <taxon>Ecdysozoa</taxon>
        <taxon>Nematoda</taxon>
        <taxon>Chromadorea</taxon>
        <taxon>Rhabditida</taxon>
        <taxon>Tylenchina</taxon>
        <taxon>Panagrolaimomorpha</taxon>
        <taxon>Strongyloidoidea</taxon>
        <taxon>Steinernematidae</taxon>
        <taxon>Steinernema</taxon>
    </lineage>
</organism>
<sequence length="289" mass="32265">MDALIERKEVAARVAEIRDPSTRCKAIRYLVELKDSCPYLAELLAETTGVIDSIFQELATLYPHLEPHSLTAQMSGSACNALALLQVIAADKITRPLFIKNDYALCILPFLYYVDTSWTFEHLRLASLGVLGSLLKEEDNDEVVIHLIGTPIIPLCLQIMERDVTIIMSLATFVLQKILASPSGLLHCCATPERITNVLHVLNLVVTHLTVYPNSRLLKLVMRCYISMTGNDHAFGLLKHTLPQALRDNTFDRITGGSISADRDWQVLHRILSNDQDHVKTDTEASTSM</sequence>
<reference evidence="6" key="1">
    <citation type="submission" date="2016-11" db="UniProtKB">
        <authorList>
            <consortium name="WormBaseParasite"/>
        </authorList>
    </citation>
    <scope>IDENTIFICATION</scope>
</reference>
<accession>A0A1I7Y6Q7</accession>
<dbReference type="InterPro" id="IPR011989">
    <property type="entry name" value="ARM-like"/>
</dbReference>
<dbReference type="SUPFAM" id="SSF48371">
    <property type="entry name" value="ARM repeat"/>
    <property type="match status" value="1"/>
</dbReference>
<evidence type="ECO:0000256" key="1">
    <source>
        <dbReference type="ARBA" id="ARBA00004201"/>
    </source>
</evidence>
<evidence type="ECO:0000313" key="6">
    <source>
        <dbReference type="WBParaSite" id="L893_g13231.t1"/>
    </source>
</evidence>
<dbReference type="Gene3D" id="1.25.10.10">
    <property type="entry name" value="Leucine-rich Repeat Variant"/>
    <property type="match status" value="1"/>
</dbReference>
<dbReference type="AlphaFoldDB" id="A0A1I7Y6Q7"/>
<dbReference type="GO" id="GO:0000932">
    <property type="term" value="C:P-body"/>
    <property type="evidence" value="ECO:0007669"/>
    <property type="project" value="UniProtKB-SubCell"/>
</dbReference>
<proteinExistence type="inferred from homology"/>
<evidence type="ECO:0000256" key="3">
    <source>
        <dbReference type="ARBA" id="ARBA00014171"/>
    </source>
</evidence>
<dbReference type="GO" id="GO:0006402">
    <property type="term" value="P:mRNA catabolic process"/>
    <property type="evidence" value="ECO:0007669"/>
    <property type="project" value="InterPro"/>
</dbReference>
<dbReference type="PANTHER" id="PTHR12262">
    <property type="entry name" value="CCR4-NOT TRANSCRIPTION COMPLEX SUBUNIT 9"/>
    <property type="match status" value="1"/>
</dbReference>
<comment type="similarity">
    <text evidence="2">Belongs to the CNOT9 family.</text>
</comment>
<evidence type="ECO:0000256" key="2">
    <source>
        <dbReference type="ARBA" id="ARBA00006385"/>
    </source>
</evidence>
<protein>
    <recommendedName>
        <fullName evidence="3">CCR4-NOT transcription complex subunit 9</fullName>
    </recommendedName>
    <alternativeName>
        <fullName evidence="4">Cell differentiation protein RQCD1 homolog</fullName>
    </alternativeName>
</protein>
<dbReference type="InterPro" id="IPR007216">
    <property type="entry name" value="CNOT9"/>
</dbReference>
<keyword evidence="5" id="KW-1185">Reference proteome</keyword>
<name>A0A1I7Y6Q7_9BILA</name>
<dbReference type="InterPro" id="IPR016024">
    <property type="entry name" value="ARM-type_fold"/>
</dbReference>